<dbReference type="InterPro" id="IPR006689">
    <property type="entry name" value="Small_GTPase_ARF/SAR"/>
</dbReference>
<evidence type="ECO:0000256" key="2">
    <source>
        <dbReference type="ARBA" id="ARBA00023134"/>
    </source>
</evidence>
<dbReference type="Gene3D" id="3.40.50.300">
    <property type="entry name" value="P-loop containing nucleotide triphosphate hydrolases"/>
    <property type="match status" value="1"/>
</dbReference>
<dbReference type="InterPro" id="IPR024156">
    <property type="entry name" value="Small_GTPase_ARF"/>
</dbReference>
<protein>
    <submittedName>
        <fullName evidence="4">Uncharacterized protein</fullName>
    </submittedName>
</protein>
<dbReference type="GO" id="GO:0005525">
    <property type="term" value="F:GTP binding"/>
    <property type="evidence" value="ECO:0007669"/>
    <property type="project" value="UniProtKB-KW"/>
</dbReference>
<dbReference type="InterPro" id="IPR027417">
    <property type="entry name" value="P-loop_NTPase"/>
</dbReference>
<dbReference type="SUPFAM" id="SSF52540">
    <property type="entry name" value="P-loop containing nucleoside triphosphate hydrolases"/>
    <property type="match status" value="1"/>
</dbReference>
<evidence type="ECO:0000256" key="1">
    <source>
        <dbReference type="ARBA" id="ARBA00022741"/>
    </source>
</evidence>
<dbReference type="Proteomes" id="UP001066276">
    <property type="component" value="Chromosome 6"/>
</dbReference>
<dbReference type="PANTHER" id="PTHR11711">
    <property type="entry name" value="ADP RIBOSYLATION FACTOR-RELATED"/>
    <property type="match status" value="1"/>
</dbReference>
<feature type="binding site" evidence="3">
    <location>
        <begin position="17"/>
        <end position="20"/>
    </location>
    <ligand>
        <name>GTP</name>
        <dbReference type="ChEBI" id="CHEBI:37565"/>
    </ligand>
</feature>
<dbReference type="EMBL" id="JANPWB010000010">
    <property type="protein sequence ID" value="KAJ1143156.1"/>
    <property type="molecule type" value="Genomic_DNA"/>
</dbReference>
<keyword evidence="1 3" id="KW-0547">Nucleotide-binding</keyword>
<sequence>MRRDIKHKRIPILFFANKMDLRDALSSVKVSQLLCLENIKDKPWHICASDGLKGEGLQEGVDWLQELSQQIKYPQELDPSPNPTFQRICLWFIHVTQKNRVAKRGKGMRQKRISDSVEEDELINRLLTEARIPSYSKAPPKNILSHQIPNSRKLKRKKQLREKLERRGIIPRKQRLLQAKLLMPPREPKPAVRSHPGREFYDIWTESSLKSWLSLPIKNLSIQPQNHKCLYFYNTNCWCTFSLATKGRFFCQHCHFTCNTEATKSPRHR</sequence>
<accession>A0AAV7QV85</accession>
<name>A0AAV7QV85_PLEWA</name>
<dbReference type="AlphaFoldDB" id="A0AAV7QV85"/>
<reference evidence="4" key="1">
    <citation type="journal article" date="2022" name="bioRxiv">
        <title>Sequencing and chromosome-scale assembly of the giantPleurodeles waltlgenome.</title>
        <authorList>
            <person name="Brown T."/>
            <person name="Elewa A."/>
            <person name="Iarovenko S."/>
            <person name="Subramanian E."/>
            <person name="Araus A.J."/>
            <person name="Petzold A."/>
            <person name="Susuki M."/>
            <person name="Suzuki K.-i.T."/>
            <person name="Hayashi T."/>
            <person name="Toyoda A."/>
            <person name="Oliveira C."/>
            <person name="Osipova E."/>
            <person name="Leigh N.D."/>
            <person name="Simon A."/>
            <person name="Yun M.H."/>
        </authorList>
    </citation>
    <scope>NUCLEOTIDE SEQUENCE</scope>
    <source>
        <strain evidence="4">20211129_DDA</strain>
        <tissue evidence="4">Liver</tissue>
    </source>
</reference>
<evidence type="ECO:0000256" key="3">
    <source>
        <dbReference type="PIRSR" id="PIRSR606689-1"/>
    </source>
</evidence>
<dbReference type="GO" id="GO:0003924">
    <property type="term" value="F:GTPase activity"/>
    <property type="evidence" value="ECO:0007669"/>
    <property type="project" value="InterPro"/>
</dbReference>
<organism evidence="4 5">
    <name type="scientific">Pleurodeles waltl</name>
    <name type="common">Iberian ribbed newt</name>
    <dbReference type="NCBI Taxonomy" id="8319"/>
    <lineage>
        <taxon>Eukaryota</taxon>
        <taxon>Metazoa</taxon>
        <taxon>Chordata</taxon>
        <taxon>Craniata</taxon>
        <taxon>Vertebrata</taxon>
        <taxon>Euteleostomi</taxon>
        <taxon>Amphibia</taxon>
        <taxon>Batrachia</taxon>
        <taxon>Caudata</taxon>
        <taxon>Salamandroidea</taxon>
        <taxon>Salamandridae</taxon>
        <taxon>Pleurodelinae</taxon>
        <taxon>Pleurodeles</taxon>
    </lineage>
</organism>
<keyword evidence="5" id="KW-1185">Reference proteome</keyword>
<dbReference type="Pfam" id="PF00025">
    <property type="entry name" value="Arf"/>
    <property type="match status" value="1"/>
</dbReference>
<proteinExistence type="predicted"/>
<evidence type="ECO:0000313" key="4">
    <source>
        <dbReference type="EMBL" id="KAJ1143156.1"/>
    </source>
</evidence>
<keyword evidence="2 3" id="KW-0342">GTP-binding</keyword>
<comment type="caution">
    <text evidence="4">The sequence shown here is derived from an EMBL/GenBank/DDBJ whole genome shotgun (WGS) entry which is preliminary data.</text>
</comment>
<evidence type="ECO:0000313" key="5">
    <source>
        <dbReference type="Proteomes" id="UP001066276"/>
    </source>
</evidence>
<gene>
    <name evidence="4" type="ORF">NDU88_009467</name>
</gene>